<gene>
    <name evidence="1" type="ORF">ACFOSX_13445</name>
</gene>
<evidence type="ECO:0000313" key="2">
    <source>
        <dbReference type="Proteomes" id="UP001595812"/>
    </source>
</evidence>
<dbReference type="Proteomes" id="UP001595812">
    <property type="component" value="Unassembled WGS sequence"/>
</dbReference>
<evidence type="ECO:0000313" key="1">
    <source>
        <dbReference type="EMBL" id="MFC3878238.1"/>
    </source>
</evidence>
<comment type="caution">
    <text evidence="1">The sequence shown here is derived from an EMBL/GenBank/DDBJ whole genome shotgun (WGS) entry which is preliminary data.</text>
</comment>
<name>A0ABV8AK24_9FLAO</name>
<sequence>MKKLKVHKDYKNHRALLLDLIANFESQGEIIVDGDRNKIKSFDLEGTQINIKRFKTPNVFNALVYRHIRKSKAKRSFEYAKLLESKTIGTPAPIAYFEDTSIWGLGDSYYVSKHIDYDFDFRDLIHQPNFPDRENILRQFTAFTFKLHENNIEFLDHSPGNTLIKTKGNGNYNFFLIDLNRMRFKSLNLQERLHNFRRLWLSKTMVKIIAEAYSDLTKEPFEKVYAMLLESSRAFQRKKNTKKLRKLGRRPKFKS</sequence>
<reference evidence="2" key="1">
    <citation type="journal article" date="2019" name="Int. J. Syst. Evol. Microbiol.">
        <title>The Global Catalogue of Microorganisms (GCM) 10K type strain sequencing project: providing services to taxonomists for standard genome sequencing and annotation.</title>
        <authorList>
            <consortium name="The Broad Institute Genomics Platform"/>
            <consortium name="The Broad Institute Genome Sequencing Center for Infectious Disease"/>
            <person name="Wu L."/>
            <person name="Ma J."/>
        </authorList>
    </citation>
    <scope>NUCLEOTIDE SEQUENCE [LARGE SCALE GENOMIC DNA]</scope>
    <source>
        <strain evidence="2">CECT 8979</strain>
    </source>
</reference>
<keyword evidence="2" id="KW-1185">Reference proteome</keyword>
<dbReference type="SUPFAM" id="SSF56112">
    <property type="entry name" value="Protein kinase-like (PK-like)"/>
    <property type="match status" value="1"/>
</dbReference>
<protein>
    <submittedName>
        <fullName evidence="1">Lipopolysaccharide kinase InaA family protein</fullName>
    </submittedName>
</protein>
<dbReference type="RefSeq" id="WP_386102214.1">
    <property type="nucleotide sequence ID" value="NZ_JBHSAT010000023.1"/>
</dbReference>
<dbReference type="InterPro" id="IPR011009">
    <property type="entry name" value="Kinase-like_dom_sf"/>
</dbReference>
<keyword evidence="1" id="KW-0418">Kinase</keyword>
<proteinExistence type="predicted"/>
<organism evidence="1 2">
    <name type="scientific">Winogradskyella maritima</name>
    <dbReference type="NCBI Taxonomy" id="1517766"/>
    <lineage>
        <taxon>Bacteria</taxon>
        <taxon>Pseudomonadati</taxon>
        <taxon>Bacteroidota</taxon>
        <taxon>Flavobacteriia</taxon>
        <taxon>Flavobacteriales</taxon>
        <taxon>Flavobacteriaceae</taxon>
        <taxon>Winogradskyella</taxon>
    </lineage>
</organism>
<dbReference type="GO" id="GO:0016301">
    <property type="term" value="F:kinase activity"/>
    <property type="evidence" value="ECO:0007669"/>
    <property type="project" value="UniProtKB-KW"/>
</dbReference>
<dbReference type="EMBL" id="JBHSAT010000023">
    <property type="protein sequence ID" value="MFC3878238.1"/>
    <property type="molecule type" value="Genomic_DNA"/>
</dbReference>
<dbReference type="Pfam" id="PF06293">
    <property type="entry name" value="Kdo"/>
    <property type="match status" value="1"/>
</dbReference>
<keyword evidence="1" id="KW-0808">Transferase</keyword>
<accession>A0ABV8AK24</accession>